<feature type="region of interest" description="Disordered" evidence="8">
    <location>
        <begin position="33"/>
        <end position="82"/>
    </location>
</feature>
<dbReference type="InterPro" id="IPR023753">
    <property type="entry name" value="FAD/NAD-binding_dom"/>
</dbReference>
<dbReference type="RefSeq" id="XP_007732759.1">
    <property type="nucleotide sequence ID" value="XM_007734569.1"/>
</dbReference>
<dbReference type="PANTHER" id="PTHR43098:SF3">
    <property type="entry name" value="L-ORNITHINE N(5)-MONOOXYGENASE-RELATED"/>
    <property type="match status" value="1"/>
</dbReference>
<proteinExistence type="inferred from homology"/>
<dbReference type="SUPFAM" id="SSF51905">
    <property type="entry name" value="FAD/NAD(P)-binding domain"/>
    <property type="match status" value="2"/>
</dbReference>
<feature type="region of interest" description="Disordered" evidence="8">
    <location>
        <begin position="614"/>
        <end position="664"/>
    </location>
</feature>
<evidence type="ECO:0000256" key="8">
    <source>
        <dbReference type="SAM" id="MobiDB-lite"/>
    </source>
</evidence>
<dbReference type="PRINTS" id="PR00411">
    <property type="entry name" value="PNDRDTASEI"/>
</dbReference>
<gene>
    <name evidence="10" type="ORF">A1O3_04440</name>
</gene>
<comment type="caution">
    <text evidence="10">The sequence shown here is derived from an EMBL/GenBank/DDBJ whole genome shotgun (WGS) entry which is preliminary data.</text>
</comment>
<feature type="domain" description="FAD/NAD(P)-binding" evidence="9">
    <location>
        <begin position="88"/>
        <end position="299"/>
    </location>
</feature>
<dbReference type="HOGENOM" id="CLU_006937_8_0_1"/>
<name>W9YCU6_9EURO</name>
<evidence type="ECO:0000256" key="2">
    <source>
        <dbReference type="ARBA" id="ARBA00010139"/>
    </source>
</evidence>
<evidence type="ECO:0000256" key="3">
    <source>
        <dbReference type="ARBA" id="ARBA00022630"/>
    </source>
</evidence>
<dbReference type="Proteomes" id="UP000019478">
    <property type="component" value="Unassembled WGS sequence"/>
</dbReference>
<organism evidence="10 11">
    <name type="scientific">Capronia epimyces CBS 606.96</name>
    <dbReference type="NCBI Taxonomy" id="1182542"/>
    <lineage>
        <taxon>Eukaryota</taxon>
        <taxon>Fungi</taxon>
        <taxon>Dikarya</taxon>
        <taxon>Ascomycota</taxon>
        <taxon>Pezizomycotina</taxon>
        <taxon>Eurotiomycetes</taxon>
        <taxon>Chaetothyriomycetidae</taxon>
        <taxon>Chaetothyriales</taxon>
        <taxon>Herpotrichiellaceae</taxon>
        <taxon>Capronia</taxon>
    </lineage>
</organism>
<sequence length="684" mass="76955">MASTTGDNLTSLEGDMLAVDQNAVADSSATAAVVANGSIPNETPSTEENESHPGPGGEDDDSGKGSAIPTTPGHSHPPASVTPQIDTDVVVVGAGFSGISAIYRLRKLGLKIQAFEAGSDFGGVWYWNRYPGARVDSETPFYQLNIPEVWRTWNFSKRFPDHIELRRYFAHIDATLNLRKDVEFNARVIDASYNAQRGRWTVQTDAGHTATAKYLILATGLLHRRFIPDFPGLDRYQGEVHHSGFWPDGVDVRGKKVALIGAGATAVQITQELGKQADQLTVFLRRPSYCLPMQQRAWSKLENLGWKPYLERLFKQGRLSRAGMPNEGQPCGVFDVTQEEREKYFEELWARGAFNFQMCNYNNVLLDKKANREVYNFWLKKTRQRISDPVKRDIMAPLEPPYFFGTKRNPLEHDYYEVIDQPNVEIVDLNKTPLETFDQTGMIMTDKKREFDMVVLATGFDSFTGSLTNMGLKNKDGVDIKDVWKDGIWTYLGMMCSGFPNMFMTYSPQAPTALSNGPTILECQVDFVVDSIAKLERENIKSIEPLHSAEVEWKQLITTMNDRTLFPFTSSWWTGGNIPGKKAEPMTYIGGIDNYEKQCRATMENWKGFAVVKEDEEAQDGEKEEEKGGIKKEEEKGDIKKEQDKAVIKKNDGKKELEKEEDENIKSGFVHVETVSVSAVEVHA</sequence>
<dbReference type="GO" id="GO:0004497">
    <property type="term" value="F:monooxygenase activity"/>
    <property type="evidence" value="ECO:0007669"/>
    <property type="project" value="UniProtKB-KW"/>
</dbReference>
<evidence type="ECO:0000256" key="7">
    <source>
        <dbReference type="ARBA" id="ARBA00023033"/>
    </source>
</evidence>
<evidence type="ECO:0000256" key="4">
    <source>
        <dbReference type="ARBA" id="ARBA00022827"/>
    </source>
</evidence>
<dbReference type="PANTHER" id="PTHR43098">
    <property type="entry name" value="L-ORNITHINE N(5)-MONOOXYGENASE-RELATED"/>
    <property type="match status" value="1"/>
</dbReference>
<accession>W9YCU6</accession>
<protein>
    <recommendedName>
        <fullName evidence="9">FAD/NAD(P)-binding domain-containing protein</fullName>
    </recommendedName>
</protein>
<evidence type="ECO:0000256" key="6">
    <source>
        <dbReference type="ARBA" id="ARBA00023002"/>
    </source>
</evidence>
<keyword evidence="3" id="KW-0285">Flavoprotein</keyword>
<dbReference type="EMBL" id="AMGY01000003">
    <property type="protein sequence ID" value="EXJ87480.1"/>
    <property type="molecule type" value="Genomic_DNA"/>
</dbReference>
<dbReference type="GeneID" id="19168559"/>
<comment type="similarity">
    <text evidence="2">Belongs to the FAD-binding monooxygenase family.</text>
</comment>
<evidence type="ECO:0000259" key="9">
    <source>
        <dbReference type="Pfam" id="PF07992"/>
    </source>
</evidence>
<reference evidence="10 11" key="1">
    <citation type="submission" date="2013-03" db="EMBL/GenBank/DDBJ databases">
        <title>The Genome Sequence of Capronia epimyces CBS 606.96.</title>
        <authorList>
            <consortium name="The Broad Institute Genomics Platform"/>
            <person name="Cuomo C."/>
            <person name="de Hoog S."/>
            <person name="Gorbushina A."/>
            <person name="Walker B."/>
            <person name="Young S.K."/>
            <person name="Zeng Q."/>
            <person name="Gargeya S."/>
            <person name="Fitzgerald M."/>
            <person name="Haas B."/>
            <person name="Abouelleil A."/>
            <person name="Allen A.W."/>
            <person name="Alvarado L."/>
            <person name="Arachchi H.M."/>
            <person name="Berlin A.M."/>
            <person name="Chapman S.B."/>
            <person name="Gainer-Dewar J."/>
            <person name="Goldberg J."/>
            <person name="Griggs A."/>
            <person name="Gujja S."/>
            <person name="Hansen M."/>
            <person name="Howarth C."/>
            <person name="Imamovic A."/>
            <person name="Ireland A."/>
            <person name="Larimer J."/>
            <person name="McCowan C."/>
            <person name="Murphy C."/>
            <person name="Pearson M."/>
            <person name="Poon T.W."/>
            <person name="Priest M."/>
            <person name="Roberts A."/>
            <person name="Saif S."/>
            <person name="Shea T."/>
            <person name="Sisk P."/>
            <person name="Sykes S."/>
            <person name="Wortman J."/>
            <person name="Nusbaum C."/>
            <person name="Birren B."/>
        </authorList>
    </citation>
    <scope>NUCLEOTIDE SEQUENCE [LARGE SCALE GENOMIC DNA]</scope>
    <source>
        <strain evidence="10 11">CBS 606.96</strain>
    </source>
</reference>
<keyword evidence="5" id="KW-0521">NADP</keyword>
<dbReference type="Gene3D" id="3.50.50.60">
    <property type="entry name" value="FAD/NAD(P)-binding domain"/>
    <property type="match status" value="2"/>
</dbReference>
<evidence type="ECO:0000313" key="11">
    <source>
        <dbReference type="Proteomes" id="UP000019478"/>
    </source>
</evidence>
<dbReference type="InterPro" id="IPR050775">
    <property type="entry name" value="FAD-binding_Monooxygenases"/>
</dbReference>
<keyword evidence="7" id="KW-0503">Monooxygenase</keyword>
<keyword evidence="4" id="KW-0274">FAD</keyword>
<dbReference type="Pfam" id="PF07992">
    <property type="entry name" value="Pyr_redox_2"/>
    <property type="match status" value="1"/>
</dbReference>
<evidence type="ECO:0000313" key="10">
    <source>
        <dbReference type="EMBL" id="EXJ87480.1"/>
    </source>
</evidence>
<evidence type="ECO:0000256" key="1">
    <source>
        <dbReference type="ARBA" id="ARBA00001974"/>
    </source>
</evidence>
<dbReference type="AlphaFoldDB" id="W9YCU6"/>
<feature type="compositionally biased region" description="Basic and acidic residues" evidence="8">
    <location>
        <begin position="620"/>
        <end position="658"/>
    </location>
</feature>
<dbReference type="eggNOG" id="KOG1399">
    <property type="taxonomic scope" value="Eukaryota"/>
</dbReference>
<dbReference type="InterPro" id="IPR036188">
    <property type="entry name" value="FAD/NAD-bd_sf"/>
</dbReference>
<keyword evidence="11" id="KW-1185">Reference proteome</keyword>
<keyword evidence="6" id="KW-0560">Oxidoreductase</keyword>
<evidence type="ECO:0000256" key="5">
    <source>
        <dbReference type="ARBA" id="ARBA00022857"/>
    </source>
</evidence>
<comment type="cofactor">
    <cofactor evidence="1">
        <name>FAD</name>
        <dbReference type="ChEBI" id="CHEBI:57692"/>
    </cofactor>
</comment>
<dbReference type="OrthoDB" id="66881at2759"/>